<keyword evidence="3" id="KW-1185">Reference proteome</keyword>
<evidence type="ECO:0000256" key="1">
    <source>
        <dbReference type="SAM" id="SignalP"/>
    </source>
</evidence>
<keyword evidence="1" id="KW-0732">Signal</keyword>
<dbReference type="RefSeq" id="WP_167516178.1">
    <property type="nucleotide sequence ID" value="NZ_CP071878.2"/>
</dbReference>
<dbReference type="AlphaFoldDB" id="A0A1G8NEW2"/>
<protein>
    <submittedName>
        <fullName evidence="2">Uncharacterized protein</fullName>
    </submittedName>
</protein>
<accession>A0A1G8NEW2</accession>
<feature type="chain" id="PRO_5011701421" evidence="1">
    <location>
        <begin position="19"/>
        <end position="55"/>
    </location>
</feature>
<gene>
    <name evidence="2" type="ORF">SAMN05192573_1331</name>
</gene>
<name>A0A1G8NEW2_9SPHI</name>
<sequence>MKKFIIAAAVLIATGLTAVSLTHKAPKQEAKIKVEKVEFATKTANTPKSDLGSAD</sequence>
<evidence type="ECO:0000313" key="3">
    <source>
        <dbReference type="Proteomes" id="UP000199705"/>
    </source>
</evidence>
<evidence type="ECO:0000313" key="2">
    <source>
        <dbReference type="EMBL" id="SDI78636.1"/>
    </source>
</evidence>
<organism evidence="2 3">
    <name type="scientific">Mucilaginibacter gossypii</name>
    <dbReference type="NCBI Taxonomy" id="551996"/>
    <lineage>
        <taxon>Bacteria</taxon>
        <taxon>Pseudomonadati</taxon>
        <taxon>Bacteroidota</taxon>
        <taxon>Sphingobacteriia</taxon>
        <taxon>Sphingobacteriales</taxon>
        <taxon>Sphingobacteriaceae</taxon>
        <taxon>Mucilaginibacter</taxon>
    </lineage>
</organism>
<dbReference type="EMBL" id="FNCG01000033">
    <property type="protein sequence ID" value="SDI78636.1"/>
    <property type="molecule type" value="Genomic_DNA"/>
</dbReference>
<reference evidence="3" key="1">
    <citation type="submission" date="2016-10" db="EMBL/GenBank/DDBJ databases">
        <authorList>
            <person name="Varghese N."/>
            <person name="Submissions S."/>
        </authorList>
    </citation>
    <scope>NUCLEOTIDE SEQUENCE [LARGE SCALE GENOMIC DNA]</scope>
    <source>
        <strain evidence="3">Gh-67</strain>
    </source>
</reference>
<dbReference type="Proteomes" id="UP000199705">
    <property type="component" value="Unassembled WGS sequence"/>
</dbReference>
<feature type="signal peptide" evidence="1">
    <location>
        <begin position="1"/>
        <end position="18"/>
    </location>
</feature>
<proteinExistence type="predicted"/>